<dbReference type="RefSeq" id="WP_062254286.1">
    <property type="nucleotide sequence ID" value="NZ_CP014229.1"/>
</dbReference>
<evidence type="ECO:0000313" key="3">
    <source>
        <dbReference type="Proteomes" id="UP000069241"/>
    </source>
</evidence>
<keyword evidence="2" id="KW-0808">Transferase</keyword>
<dbReference type="AlphaFoldDB" id="A0A109W503"/>
<dbReference type="Pfam" id="PF00534">
    <property type="entry name" value="Glycos_transf_1"/>
    <property type="match status" value="1"/>
</dbReference>
<accession>A0A109W503</accession>
<reference evidence="3" key="1">
    <citation type="submission" date="2016-02" db="EMBL/GenBank/DDBJ databases">
        <authorList>
            <person name="Holder M.E."/>
            <person name="Ajami N.J."/>
            <person name="Petrosino J.F."/>
        </authorList>
    </citation>
    <scope>NUCLEOTIDE SEQUENCE [LARGE SCALE GENOMIC DNA]</scope>
    <source>
        <strain evidence="3">CCUG 45958</strain>
    </source>
</reference>
<dbReference type="GO" id="GO:0016757">
    <property type="term" value="F:glycosyltransferase activity"/>
    <property type="evidence" value="ECO:0007669"/>
    <property type="project" value="InterPro"/>
</dbReference>
<dbReference type="CDD" id="cd03801">
    <property type="entry name" value="GT4_PimA-like"/>
    <property type="match status" value="1"/>
</dbReference>
<dbReference type="STRING" id="44742.AXF13_14390"/>
<feature type="domain" description="Glycosyl transferase family 1" evidence="1">
    <location>
        <begin position="266"/>
        <end position="344"/>
    </location>
</feature>
<dbReference type="Gene3D" id="3.40.50.2000">
    <property type="entry name" value="Glycogen Phosphorylase B"/>
    <property type="match status" value="4"/>
</dbReference>
<keyword evidence="3" id="KW-1185">Reference proteome</keyword>
<name>A0A109W503_9BACT</name>
<dbReference type="PANTHER" id="PTHR12526:SF635">
    <property type="entry name" value="GLYCOSYL TRANSFERASE GROUP 1"/>
    <property type="match status" value="1"/>
</dbReference>
<evidence type="ECO:0000313" key="2">
    <source>
        <dbReference type="EMBL" id="AMD91220.1"/>
    </source>
</evidence>
<dbReference type="EMBL" id="CP014229">
    <property type="protein sequence ID" value="AMD91220.1"/>
    <property type="molecule type" value="Genomic_DNA"/>
</dbReference>
<evidence type="ECO:0000259" key="1">
    <source>
        <dbReference type="Pfam" id="PF00534"/>
    </source>
</evidence>
<dbReference type="Proteomes" id="UP000069241">
    <property type="component" value="Chromosome"/>
</dbReference>
<dbReference type="SUPFAM" id="SSF53756">
    <property type="entry name" value="UDP-Glycosyltransferase/glycogen phosphorylase"/>
    <property type="match status" value="1"/>
</dbReference>
<dbReference type="InterPro" id="IPR001296">
    <property type="entry name" value="Glyco_trans_1"/>
</dbReference>
<protein>
    <submittedName>
        <fullName evidence="2">Glycosyl transferase family 1</fullName>
    </submittedName>
</protein>
<gene>
    <name evidence="2" type="ORF">AXF13_14390</name>
</gene>
<dbReference type="KEGG" id="dfi:AXF13_14390"/>
<proteinExistence type="predicted"/>
<dbReference type="PANTHER" id="PTHR12526">
    <property type="entry name" value="GLYCOSYLTRANSFERASE"/>
    <property type="match status" value="1"/>
</dbReference>
<sequence length="556" mass="61282">MGGGIFGTLHPFLEGGAVYGRKVANTGFMEALLRLDPFDEYHFFVTAPDALRTAFAARNDLPGAARGAVKIFSRQDLADALRATPYHCFHLSDPVSGQPELAALRNALAPRIFPITSVNHSISYLDYAQRFLTHIWPGVTARDAIGATSRAASRVLAGYFAQLREGYALNPAWLQPRLEIIPLGVDPEAFPEPTPEARRAARARFGLTDGEAVCLLHGRISLDDKLDAMPLLYALRRAMEADPAARPRLLMSGGARPGDHYPEALEAAARALKVPFSLLPDPGPEAVRALFAAADIFVSPSDNIQESFGLTLLEAGAAGLPAVVSDWDGYRDLVEHNVTGFLTPCLAPADTPLLDRLAHTLPDNIHQLFRAQQTAVDVPALAEALRRLISDAPLRARMGIAARRRVLENFTWEGVIRRWLDFWDALWREPLDAEEEKRIRAARHPAFLRLGELFSGHSSAGLSADADLPGDPLWLHVTARGERVRAGREFCVIWPGLELCMDGVEFRRLLVQARHPVRADELIRRACPPGRDPEGARFALLWALKNDLLERVEEPR</sequence>
<organism evidence="2 3">
    <name type="scientific">Desulfovibrio fairfieldensis</name>
    <dbReference type="NCBI Taxonomy" id="44742"/>
    <lineage>
        <taxon>Bacteria</taxon>
        <taxon>Pseudomonadati</taxon>
        <taxon>Thermodesulfobacteriota</taxon>
        <taxon>Desulfovibrionia</taxon>
        <taxon>Desulfovibrionales</taxon>
        <taxon>Desulfovibrionaceae</taxon>
        <taxon>Desulfovibrio</taxon>
    </lineage>
</organism>